<keyword evidence="2" id="KW-1185">Reference proteome</keyword>
<evidence type="ECO:0000313" key="2">
    <source>
        <dbReference type="Proteomes" id="UP000609879"/>
    </source>
</evidence>
<sequence>MSSPAERALAHVRALYPAARPVPPAPITVSFHPDRLLADGRSVAEHLATDGVYRSQFETGISNGGLTAYPGGDRDRWEHRMFGGAYTGAAGRPVYGGLNLAGYPDGASPRFGSCHLVLDPAVSARATFSHGDSVTEPRVVGTASTFGAVWQALLDEVARTGRALNLPADDPDAWVRALGEPRTAPGRAMDDYVEAQIHGGLTLAGDVTAVVADPSFRGTPVEEHLRAAGVPLRWAPGFRLPASSFPADLRGPQVPPLAAAVAARYGRDVLDAELVGRAAREPRTWSSFGSPADVLQLLKYVWHILVLKG</sequence>
<dbReference type="Proteomes" id="UP000609879">
    <property type="component" value="Unassembled WGS sequence"/>
</dbReference>
<evidence type="ECO:0008006" key="3">
    <source>
        <dbReference type="Google" id="ProtNLM"/>
    </source>
</evidence>
<dbReference type="RefSeq" id="WP_203770081.1">
    <property type="nucleotide sequence ID" value="NZ_BAAABO010000029.1"/>
</dbReference>
<dbReference type="Pfam" id="PF12294">
    <property type="entry name" value="DUF3626"/>
    <property type="match status" value="1"/>
</dbReference>
<dbReference type="InterPro" id="IPR022074">
    <property type="entry name" value="DUF3626"/>
</dbReference>
<name>A0ABQ3YA99_9ACTN</name>
<gene>
    <name evidence="1" type="ORF">Ade02nite_54960</name>
</gene>
<dbReference type="EMBL" id="BOMI01000109">
    <property type="protein sequence ID" value="GID76855.1"/>
    <property type="molecule type" value="Genomic_DNA"/>
</dbReference>
<organism evidence="1 2">
    <name type="scientific">Paractinoplanes deccanensis</name>
    <dbReference type="NCBI Taxonomy" id="113561"/>
    <lineage>
        <taxon>Bacteria</taxon>
        <taxon>Bacillati</taxon>
        <taxon>Actinomycetota</taxon>
        <taxon>Actinomycetes</taxon>
        <taxon>Micromonosporales</taxon>
        <taxon>Micromonosporaceae</taxon>
        <taxon>Paractinoplanes</taxon>
    </lineage>
</organism>
<reference evidence="1 2" key="1">
    <citation type="submission" date="2021-01" db="EMBL/GenBank/DDBJ databases">
        <title>Whole genome shotgun sequence of Actinoplanes deccanensis NBRC 13994.</title>
        <authorList>
            <person name="Komaki H."/>
            <person name="Tamura T."/>
        </authorList>
    </citation>
    <scope>NUCLEOTIDE SEQUENCE [LARGE SCALE GENOMIC DNA]</scope>
    <source>
        <strain evidence="1 2">NBRC 13994</strain>
    </source>
</reference>
<comment type="caution">
    <text evidence="1">The sequence shown here is derived from an EMBL/GenBank/DDBJ whole genome shotgun (WGS) entry which is preliminary data.</text>
</comment>
<protein>
    <recommendedName>
        <fullName evidence="3">DUF3626 domain-containing protein</fullName>
    </recommendedName>
</protein>
<evidence type="ECO:0000313" key="1">
    <source>
        <dbReference type="EMBL" id="GID76855.1"/>
    </source>
</evidence>
<proteinExistence type="predicted"/>
<accession>A0ABQ3YA99</accession>